<reference evidence="2 3" key="1">
    <citation type="journal article" date="2017" name="Biochemistry">
        <title>Identification of the Biosynthetic Pathway for the Antibiotic Bicyclomycin.</title>
        <authorList>
            <person name="Patteson J."/>
            <person name="Cai W."/>
            <person name="Johnson R.A."/>
            <person name="Santa Maria K."/>
            <person name="Li B."/>
        </authorList>
    </citation>
    <scope>NUCLEOTIDE SEQUENCE [LARGE SCALE GENOMIC DNA]</scope>
    <source>
        <strain evidence="2 3">ATCC 21532</strain>
    </source>
</reference>
<evidence type="ECO:0000313" key="3">
    <source>
        <dbReference type="Proteomes" id="UP000222531"/>
    </source>
</evidence>
<dbReference type="InterPro" id="IPR031013">
    <property type="entry name" value="CGA_synth-rel"/>
</dbReference>
<comment type="caution">
    <text evidence="2">The sequence shown here is derived from an EMBL/GenBank/DDBJ whole genome shotgun (WGS) entry which is preliminary data.</text>
</comment>
<dbReference type="EMBL" id="NHZO01000072">
    <property type="protein sequence ID" value="PHQ52735.1"/>
    <property type="molecule type" value="Genomic_DNA"/>
</dbReference>
<feature type="region of interest" description="Disordered" evidence="1">
    <location>
        <begin position="119"/>
        <end position="139"/>
    </location>
</feature>
<accession>A0A2G1XNB0</accession>
<feature type="region of interest" description="Disordered" evidence="1">
    <location>
        <begin position="1"/>
        <end position="21"/>
    </location>
</feature>
<proteinExistence type="predicted"/>
<sequence>MAVLNPGGAPSPSGRDARPAPVAVPHHRVLLVSRDDELDSLLACRRIAAHLGGLTTTRRVAGDAPPDAALVCDDRTATHRLLRRGVPVIHLHSGHRGTAAGRAPHGALPRAHRPEWLPGPWPSEDGARPTGSLAPARTARDRTRSGALLLLSLWGVPDGEAEAFVHGPLRTLVRGATADGRRCEVVCDTRLGHVRSALADTGGPGMRLSRAAEVDVDALHAAAAVFVASPTLGALVLAQARRAPLVLLPPLGAVQRDLAGRVARAAAVPVADDPGDPSLWVPPETGTPWAALDPAPDDLRGAQRVARGLRQLSLAPP</sequence>
<gene>
    <name evidence="2" type="primary">blsF</name>
    <name evidence="2" type="ORF">BLA24_05535</name>
</gene>
<dbReference type="Proteomes" id="UP000222531">
    <property type="component" value="Unassembled WGS sequence"/>
</dbReference>
<organism evidence="2 3">
    <name type="scientific">Streptomyces cinnamoneus</name>
    <name type="common">Streptoverticillium cinnamoneum</name>
    <dbReference type="NCBI Taxonomy" id="53446"/>
    <lineage>
        <taxon>Bacteria</taxon>
        <taxon>Bacillati</taxon>
        <taxon>Actinomycetota</taxon>
        <taxon>Actinomycetes</taxon>
        <taxon>Kitasatosporales</taxon>
        <taxon>Streptomycetaceae</taxon>
        <taxon>Streptomyces</taxon>
        <taxon>Streptomyces cinnamoneus group</taxon>
    </lineage>
</organism>
<protein>
    <submittedName>
        <fullName evidence="2">CGA synthase-related protein</fullName>
    </submittedName>
</protein>
<dbReference type="OrthoDB" id="4128754at2"/>
<dbReference type="AlphaFoldDB" id="A0A2G1XNB0"/>
<evidence type="ECO:0000313" key="2">
    <source>
        <dbReference type="EMBL" id="PHQ52735.1"/>
    </source>
</evidence>
<keyword evidence="3" id="KW-1185">Reference proteome</keyword>
<dbReference type="RefSeq" id="WP_099198042.1">
    <property type="nucleotide sequence ID" value="NZ_JBIRXA010000002.1"/>
</dbReference>
<name>A0A2G1XNB0_STRCJ</name>
<evidence type="ECO:0000256" key="1">
    <source>
        <dbReference type="SAM" id="MobiDB-lite"/>
    </source>
</evidence>
<dbReference type="NCBIfam" id="TIGR04469">
    <property type="entry name" value="CGA_synth_rel"/>
    <property type="match status" value="1"/>
</dbReference>